<reference evidence="1 2" key="1">
    <citation type="journal article" date="2014" name="PLoS Genet.">
        <title>Phylogenetically driven sequencing of extremely halophilic archaea reveals strategies for static and dynamic osmo-response.</title>
        <authorList>
            <person name="Becker E.A."/>
            <person name="Seitzer P.M."/>
            <person name="Tritt A."/>
            <person name="Larsen D."/>
            <person name="Krusor M."/>
            <person name="Yao A.I."/>
            <person name="Wu D."/>
            <person name="Madern D."/>
            <person name="Eisen J.A."/>
            <person name="Darling A.E."/>
            <person name="Facciotti M.T."/>
        </authorList>
    </citation>
    <scope>NUCLEOTIDE SEQUENCE [LARGE SCALE GENOMIC DNA]</scope>
    <source>
        <strain evidence="1 2">ATCC 33799</strain>
    </source>
</reference>
<accession>M0JS65</accession>
<evidence type="ECO:0000313" key="2">
    <source>
        <dbReference type="Proteomes" id="UP000011687"/>
    </source>
</evidence>
<dbReference type="PATRIC" id="fig|662475.6.peg.3542"/>
<comment type="caution">
    <text evidence="1">The sequence shown here is derived from an EMBL/GenBank/DDBJ whole genome shotgun (WGS) entry which is preliminary data.</text>
</comment>
<keyword evidence="2" id="KW-1185">Reference proteome</keyword>
<proteinExistence type="predicted"/>
<sequence length="163" mass="17386">MGTTGDASAELALEGANNEYVTDDGVDGELEITFDNLNPDAVTGVNELFTIKNNADHSVEVWGDPDGPHADKVVFVRNGYTNDSQATLRQSDPPSINAEILDAEDENGAVAYTNGTVGKNSGGRIEFGPGKQWSFAMIVDTRGIDPNEEILDSVTVFADNFDS</sequence>
<name>M0JS65_9EURY</name>
<dbReference type="EMBL" id="AOLS01000102">
    <property type="protein sequence ID" value="EMA11821.1"/>
    <property type="molecule type" value="Genomic_DNA"/>
</dbReference>
<organism evidence="1 2">
    <name type="scientific">Haloarcula marismortui ATCC 33799</name>
    <dbReference type="NCBI Taxonomy" id="662475"/>
    <lineage>
        <taxon>Archaea</taxon>
        <taxon>Methanobacteriati</taxon>
        <taxon>Methanobacteriota</taxon>
        <taxon>Stenosarchaea group</taxon>
        <taxon>Halobacteria</taxon>
        <taxon>Halobacteriales</taxon>
        <taxon>Haloarculaceae</taxon>
        <taxon>Haloarcula</taxon>
    </lineage>
</organism>
<protein>
    <submittedName>
        <fullName evidence="1">Uncharacterized protein</fullName>
    </submittedName>
</protein>
<dbReference type="Proteomes" id="UP000011687">
    <property type="component" value="Unassembled WGS sequence"/>
</dbReference>
<dbReference type="AlphaFoldDB" id="M0JS65"/>
<evidence type="ECO:0000313" key="1">
    <source>
        <dbReference type="EMBL" id="EMA11821.1"/>
    </source>
</evidence>
<gene>
    <name evidence="1" type="ORF">C435_18149</name>
</gene>